<evidence type="ECO:0000313" key="1">
    <source>
        <dbReference type="EMBL" id="MFD1983229.1"/>
    </source>
</evidence>
<name>A0ABW4U8R5_9HYPH</name>
<evidence type="ECO:0000313" key="2">
    <source>
        <dbReference type="Proteomes" id="UP001597405"/>
    </source>
</evidence>
<dbReference type="RefSeq" id="WP_379098212.1">
    <property type="nucleotide sequence ID" value="NZ_JBHUGZ010000007.1"/>
</dbReference>
<accession>A0ABW4U8R5</accession>
<sequence length="65" mass="7058">MYIFAAIRSGLQVFGSALEAVERPGLKTISRCEECRVSIPHTEAAVEAPPILLLGLLISEFCQLV</sequence>
<organism evidence="1 2">
    <name type="scientific">Mesorhizobium newzealandense</name>
    <dbReference type="NCBI Taxonomy" id="1300302"/>
    <lineage>
        <taxon>Bacteria</taxon>
        <taxon>Pseudomonadati</taxon>
        <taxon>Pseudomonadota</taxon>
        <taxon>Alphaproteobacteria</taxon>
        <taxon>Hyphomicrobiales</taxon>
        <taxon>Phyllobacteriaceae</taxon>
        <taxon>Mesorhizobium</taxon>
    </lineage>
</organism>
<dbReference type="EMBL" id="JBHUGZ010000007">
    <property type="protein sequence ID" value="MFD1983229.1"/>
    <property type="molecule type" value="Genomic_DNA"/>
</dbReference>
<proteinExistence type="predicted"/>
<protein>
    <submittedName>
        <fullName evidence="1">Uncharacterized protein</fullName>
    </submittedName>
</protein>
<reference evidence="2" key="1">
    <citation type="journal article" date="2019" name="Int. J. Syst. Evol. Microbiol.">
        <title>The Global Catalogue of Microorganisms (GCM) 10K type strain sequencing project: providing services to taxonomists for standard genome sequencing and annotation.</title>
        <authorList>
            <consortium name="The Broad Institute Genomics Platform"/>
            <consortium name="The Broad Institute Genome Sequencing Center for Infectious Disease"/>
            <person name="Wu L."/>
            <person name="Ma J."/>
        </authorList>
    </citation>
    <scope>NUCLEOTIDE SEQUENCE [LARGE SCALE GENOMIC DNA]</scope>
    <source>
        <strain evidence="2">CGMCC 1.16225</strain>
    </source>
</reference>
<gene>
    <name evidence="1" type="ORF">ACFSOZ_11170</name>
</gene>
<dbReference type="Proteomes" id="UP001597405">
    <property type="component" value="Unassembled WGS sequence"/>
</dbReference>
<comment type="caution">
    <text evidence="1">The sequence shown here is derived from an EMBL/GenBank/DDBJ whole genome shotgun (WGS) entry which is preliminary data.</text>
</comment>
<keyword evidence="2" id="KW-1185">Reference proteome</keyword>